<protein>
    <submittedName>
        <fullName evidence="2">PcfM protein</fullName>
    </submittedName>
</protein>
<feature type="domain" description="DpnD/PcfM-like C-terminal" evidence="1">
    <location>
        <begin position="1"/>
        <end position="16"/>
    </location>
</feature>
<comment type="caution">
    <text evidence="2">The sequence shown here is derived from an EMBL/GenBank/DDBJ whole genome shotgun (WGS) entry which is preliminary data.</text>
</comment>
<evidence type="ECO:0000313" key="3">
    <source>
        <dbReference type="Proteomes" id="UP000429730"/>
    </source>
</evidence>
<dbReference type="AlphaFoldDB" id="A0AAP6RKK9"/>
<evidence type="ECO:0000313" key="2">
    <source>
        <dbReference type="EMBL" id="MXS54267.1"/>
    </source>
</evidence>
<accession>A0AAP6RKK9</accession>
<evidence type="ECO:0000259" key="1">
    <source>
        <dbReference type="Pfam" id="PF14207"/>
    </source>
</evidence>
<organism evidence="2 3">
    <name type="scientific">Enterococcus faecalis</name>
    <name type="common">Streptococcus faecalis</name>
    <dbReference type="NCBI Taxonomy" id="1351"/>
    <lineage>
        <taxon>Bacteria</taxon>
        <taxon>Bacillati</taxon>
        <taxon>Bacillota</taxon>
        <taxon>Bacilli</taxon>
        <taxon>Lactobacillales</taxon>
        <taxon>Enterococcaceae</taxon>
        <taxon>Enterococcus</taxon>
    </lineage>
</organism>
<feature type="non-terminal residue" evidence="2">
    <location>
        <position position="1"/>
    </location>
</feature>
<sequence>MYYDQEIILTEDNHETTEFII</sequence>
<reference evidence="2 3" key="1">
    <citation type="submission" date="2019-04" db="EMBL/GenBank/DDBJ databases">
        <title>Step-wise assembly of the neonatal virome modulated by breast feeding.</title>
        <authorList>
            <person name="Liang G."/>
            <person name="Bushman F."/>
        </authorList>
    </citation>
    <scope>NUCLEOTIDE SEQUENCE [LARGE SCALE GENOMIC DNA]</scope>
    <source>
        <strain evidence="2 3">E3754</strain>
    </source>
</reference>
<dbReference type="InterPro" id="IPR025575">
    <property type="entry name" value="DpnD/PcfM_C"/>
</dbReference>
<dbReference type="Proteomes" id="UP000429730">
    <property type="component" value="Unassembled WGS sequence"/>
</dbReference>
<gene>
    <name evidence="2" type="ORF">GTI81_16480</name>
</gene>
<dbReference type="EMBL" id="WVTJ01000105">
    <property type="protein sequence ID" value="MXS54267.1"/>
    <property type="molecule type" value="Genomic_DNA"/>
</dbReference>
<proteinExistence type="predicted"/>
<name>A0AAP6RKK9_ENTFL</name>
<dbReference type="Pfam" id="PF14207">
    <property type="entry name" value="DpnD-PcfM"/>
    <property type="match status" value="1"/>
</dbReference>